<dbReference type="PANTHER" id="PTHR44688">
    <property type="entry name" value="DNA-BINDING TRANSCRIPTIONAL ACTIVATOR DEVR_DOSR"/>
    <property type="match status" value="1"/>
</dbReference>
<evidence type="ECO:0000256" key="2">
    <source>
        <dbReference type="ARBA" id="ARBA00023125"/>
    </source>
</evidence>
<dbReference type="PANTHER" id="PTHR44688:SF16">
    <property type="entry name" value="DNA-BINDING TRANSCRIPTIONAL ACTIVATOR DEVR_DOSR"/>
    <property type="match status" value="1"/>
</dbReference>
<dbReference type="STRING" id="990268.JCM19235_845"/>
<dbReference type="SMART" id="SM00421">
    <property type="entry name" value="HTH_LUXR"/>
    <property type="match status" value="1"/>
</dbReference>
<protein>
    <submittedName>
        <fullName evidence="5">Transcriptional regulator LuxR family</fullName>
    </submittedName>
</protein>
<dbReference type="EMBL" id="BBMR01000004">
    <property type="protein sequence ID" value="GAL19489.1"/>
    <property type="molecule type" value="Genomic_DNA"/>
</dbReference>
<accession>A0A090RZ46</accession>
<dbReference type="PRINTS" id="PR00038">
    <property type="entry name" value="HTHLUXR"/>
</dbReference>
<dbReference type="GO" id="GO:0006355">
    <property type="term" value="P:regulation of DNA-templated transcription"/>
    <property type="evidence" value="ECO:0007669"/>
    <property type="project" value="InterPro"/>
</dbReference>
<reference evidence="5 6" key="2">
    <citation type="submission" date="2014-09" db="EMBL/GenBank/DDBJ databases">
        <authorList>
            <consortium name="NBRP consortium"/>
            <person name="Sawabe T."/>
            <person name="Meirelles P."/>
            <person name="Nakanishi M."/>
            <person name="Sayaka M."/>
            <person name="Hattori M."/>
            <person name="Ohkuma M."/>
        </authorList>
    </citation>
    <scope>NUCLEOTIDE SEQUENCE [LARGE SCALE GENOMIC DNA]</scope>
    <source>
        <strain evidence="6">JCM19235</strain>
    </source>
</reference>
<sequence>MIMRKNSYKRTIQHVSFGKDPEVTQRVSELSNLCINSIETITPNDLLNVASGPRNRILLFDYEESLDLFKQVLNLPLASKNFETILINVPHRLTTEEILRYGHIKGLFYTHEDASKITYGFGEIINGKNWLPRDVASQLLHHYRYVVSANTSTTVVDLTSREIEILRCLQSGASNLEISEDLYITESTVKSHLYQVFRKLSVKNRLQAIAWANQHLLS</sequence>
<dbReference type="CDD" id="cd06170">
    <property type="entry name" value="LuxR_C_like"/>
    <property type="match status" value="1"/>
</dbReference>
<feature type="domain" description="HTH luxR-type" evidence="4">
    <location>
        <begin position="151"/>
        <end position="216"/>
    </location>
</feature>
<dbReference type="FunFam" id="1.10.10.10:FF:000153">
    <property type="entry name" value="LuxR family transcriptional regulator"/>
    <property type="match status" value="1"/>
</dbReference>
<keyword evidence="1" id="KW-0805">Transcription regulation</keyword>
<dbReference type="InterPro" id="IPR036388">
    <property type="entry name" value="WH-like_DNA-bd_sf"/>
</dbReference>
<evidence type="ECO:0000313" key="5">
    <source>
        <dbReference type="EMBL" id="GAL19489.1"/>
    </source>
</evidence>
<proteinExistence type="predicted"/>
<dbReference type="Pfam" id="PF00196">
    <property type="entry name" value="GerE"/>
    <property type="match status" value="1"/>
</dbReference>
<dbReference type="AlphaFoldDB" id="A0A090RZ46"/>
<evidence type="ECO:0000256" key="3">
    <source>
        <dbReference type="ARBA" id="ARBA00023163"/>
    </source>
</evidence>
<dbReference type="GO" id="GO:0003677">
    <property type="term" value="F:DNA binding"/>
    <property type="evidence" value="ECO:0007669"/>
    <property type="project" value="UniProtKB-KW"/>
</dbReference>
<evidence type="ECO:0000259" key="4">
    <source>
        <dbReference type="PROSITE" id="PS50043"/>
    </source>
</evidence>
<gene>
    <name evidence="5" type="ORF">JCM19235_845</name>
</gene>
<keyword evidence="2" id="KW-0238">DNA-binding</keyword>
<name>A0A090RZ46_9VIBR</name>
<dbReference type="Gene3D" id="3.40.50.2300">
    <property type="match status" value="1"/>
</dbReference>
<dbReference type="PROSITE" id="PS50043">
    <property type="entry name" value="HTH_LUXR_2"/>
    <property type="match status" value="1"/>
</dbReference>
<dbReference type="Proteomes" id="UP000029228">
    <property type="component" value="Unassembled WGS sequence"/>
</dbReference>
<comment type="caution">
    <text evidence="5">The sequence shown here is derived from an EMBL/GenBank/DDBJ whole genome shotgun (WGS) entry which is preliminary data.</text>
</comment>
<dbReference type="InterPro" id="IPR016032">
    <property type="entry name" value="Sig_transdc_resp-reg_C-effctor"/>
</dbReference>
<organism evidence="5 6">
    <name type="scientific">Vibrio maritimus</name>
    <dbReference type="NCBI Taxonomy" id="990268"/>
    <lineage>
        <taxon>Bacteria</taxon>
        <taxon>Pseudomonadati</taxon>
        <taxon>Pseudomonadota</taxon>
        <taxon>Gammaproteobacteria</taxon>
        <taxon>Vibrionales</taxon>
        <taxon>Vibrionaceae</taxon>
        <taxon>Vibrio</taxon>
    </lineage>
</organism>
<evidence type="ECO:0000256" key="1">
    <source>
        <dbReference type="ARBA" id="ARBA00023015"/>
    </source>
</evidence>
<evidence type="ECO:0000313" key="6">
    <source>
        <dbReference type="Proteomes" id="UP000029228"/>
    </source>
</evidence>
<keyword evidence="3" id="KW-0804">Transcription</keyword>
<reference evidence="5 6" key="1">
    <citation type="submission" date="2014-09" db="EMBL/GenBank/DDBJ databases">
        <title>Vibrio maritimus JCM 19235. (C45) whole genome shotgun sequence.</title>
        <authorList>
            <person name="Sawabe T."/>
            <person name="Meirelles P."/>
            <person name="Nakanishi M."/>
            <person name="Sayaka M."/>
            <person name="Hattori M."/>
            <person name="Ohkuma M."/>
        </authorList>
    </citation>
    <scope>NUCLEOTIDE SEQUENCE [LARGE SCALE GENOMIC DNA]</scope>
    <source>
        <strain evidence="6">JCM19235</strain>
    </source>
</reference>
<dbReference type="InterPro" id="IPR000792">
    <property type="entry name" value="Tscrpt_reg_LuxR_C"/>
</dbReference>
<dbReference type="SUPFAM" id="SSF46894">
    <property type="entry name" value="C-terminal effector domain of the bipartite response regulators"/>
    <property type="match status" value="1"/>
</dbReference>
<keyword evidence="6" id="KW-1185">Reference proteome</keyword>
<dbReference type="OrthoDB" id="561214at2"/>
<dbReference type="Gene3D" id="1.10.10.10">
    <property type="entry name" value="Winged helix-like DNA-binding domain superfamily/Winged helix DNA-binding domain"/>
    <property type="match status" value="1"/>
</dbReference>